<evidence type="ECO:0000313" key="1">
    <source>
        <dbReference type="EMBL" id="OAG20734.1"/>
    </source>
</evidence>
<dbReference type="EMBL" id="KV441478">
    <property type="protein sequence ID" value="OAG20734.1"/>
    <property type="molecule type" value="Genomic_DNA"/>
</dbReference>
<name>A0A177DLA6_ALTAL</name>
<keyword evidence="2" id="KW-1185">Reference proteome</keyword>
<protein>
    <submittedName>
        <fullName evidence="1">Uncharacterized protein</fullName>
    </submittedName>
</protein>
<dbReference type="Proteomes" id="UP000077248">
    <property type="component" value="Unassembled WGS sequence"/>
</dbReference>
<dbReference type="KEGG" id="aalt:CC77DRAFT_1094755"/>
<gene>
    <name evidence="1" type="ORF">CC77DRAFT_1094755</name>
</gene>
<organism evidence="1 2">
    <name type="scientific">Alternaria alternata</name>
    <name type="common">Alternaria rot fungus</name>
    <name type="synonym">Torula alternata</name>
    <dbReference type="NCBI Taxonomy" id="5599"/>
    <lineage>
        <taxon>Eukaryota</taxon>
        <taxon>Fungi</taxon>
        <taxon>Dikarya</taxon>
        <taxon>Ascomycota</taxon>
        <taxon>Pezizomycotina</taxon>
        <taxon>Dothideomycetes</taxon>
        <taxon>Pleosporomycetidae</taxon>
        <taxon>Pleosporales</taxon>
        <taxon>Pleosporineae</taxon>
        <taxon>Pleosporaceae</taxon>
        <taxon>Alternaria</taxon>
        <taxon>Alternaria sect. Alternaria</taxon>
        <taxon>Alternaria alternata complex</taxon>
    </lineage>
</organism>
<dbReference type="OMA" id="WPCDING"/>
<dbReference type="AlphaFoldDB" id="A0A177DLA6"/>
<sequence length="330" mass="37153">MTPFARLQVITAIQESVSRLNPNLDSFHCSSTISCTPLKQLLRVLIMRSTSPYQETKAVVVELYCPTKDLTISDFLITLSAAHKDIIEAIKARFRFRYKIELQEVWPCDINGEPIRTSESGELIDGVAIEGDPVCNFSNIHNGEIIMIRLSRDELLATDSNHETVLYLGGSMGQEAFKMMGREDRRDLIRKFRREEAVERRNVIRLTLPYADVVSGLAEARYSASLSSRIIDENWKIAQVNALDRDCLGALAILSQATCGQGWVIEQLLMETIMNRPVGERTLLEIDIFGVIERLYREADAVGSTWEEVGMSSAHDTIMSYVTGPSHSFM</sequence>
<dbReference type="RefSeq" id="XP_018386155.1">
    <property type="nucleotide sequence ID" value="XM_018529757.1"/>
</dbReference>
<reference evidence="1 2" key="1">
    <citation type="submission" date="2016-05" db="EMBL/GenBank/DDBJ databases">
        <title>Comparative analysis of secretome profiles of manganese(II)-oxidizing ascomycete fungi.</title>
        <authorList>
            <consortium name="DOE Joint Genome Institute"/>
            <person name="Zeiner C.A."/>
            <person name="Purvine S.O."/>
            <person name="Zink E.M."/>
            <person name="Wu S."/>
            <person name="Pasa-Tolic L."/>
            <person name="Chaput D.L."/>
            <person name="Haridas S."/>
            <person name="Grigoriev I.V."/>
            <person name="Santelli C.M."/>
            <person name="Hansel C.M."/>
        </authorList>
    </citation>
    <scope>NUCLEOTIDE SEQUENCE [LARGE SCALE GENOMIC DNA]</scope>
    <source>
        <strain evidence="1 2">SRC1lrK2f</strain>
    </source>
</reference>
<accession>A0A177DLA6</accession>
<dbReference type="VEuPathDB" id="FungiDB:CC77DRAFT_1094755"/>
<proteinExistence type="predicted"/>
<dbReference type="GeneID" id="29115351"/>
<evidence type="ECO:0000313" key="2">
    <source>
        <dbReference type="Proteomes" id="UP000077248"/>
    </source>
</evidence>